<dbReference type="Gene3D" id="1.10.287.3020">
    <property type="match status" value="1"/>
</dbReference>
<dbReference type="RefSeq" id="WP_134243124.1">
    <property type="nucleotide sequence ID" value="NZ_SNTY01000005.1"/>
</dbReference>
<gene>
    <name evidence="1" type="ORF">E2B99_00885</name>
</gene>
<dbReference type="AlphaFoldDB" id="A0A4Y7XFW3"/>
<reference evidence="1 2" key="1">
    <citation type="submission" date="2019-03" db="EMBL/GenBank/DDBJ databases">
        <title>Alkanindiges illinoisensis: a potential pathogenic isolated from ascites of a gastric cancer patient with abdominal metastasis.</title>
        <authorList>
            <person name="Hu X."/>
            <person name="Yang B."/>
            <person name="Yan X."/>
            <person name="Lin L."/>
            <person name="Zhao H."/>
            <person name="Zhou F."/>
            <person name="Su B."/>
            <person name="Chen J."/>
            <person name="Rui Y."/>
            <person name="Wang Q."/>
            <person name="Zheng L."/>
        </authorList>
    </citation>
    <scope>NUCLEOTIDE SEQUENCE [LARGE SCALE GENOMIC DNA]</scope>
    <source>
        <strain evidence="1 2">NFYY 23406</strain>
    </source>
</reference>
<sequence>MTDIKNPDAGNEIKPNDFYDRVDALIHIANQQCNQVDKGKVSASFLFAAARFNSWVSASGFENSELMQANRQELVQYFVQQYQSMLEDNLDEFISNFSSYQKGK</sequence>
<name>A0A4Y7XFW3_9GAMM</name>
<keyword evidence="2" id="KW-1185">Reference proteome</keyword>
<dbReference type="InterPro" id="IPR021490">
    <property type="entry name" value="DUF3144"/>
</dbReference>
<proteinExistence type="predicted"/>
<comment type="caution">
    <text evidence="1">The sequence shown here is derived from an EMBL/GenBank/DDBJ whole genome shotgun (WGS) entry which is preliminary data.</text>
</comment>
<organism evidence="1 2">
    <name type="scientific">Alkanindiges illinoisensis</name>
    <dbReference type="NCBI Taxonomy" id="197183"/>
    <lineage>
        <taxon>Bacteria</taxon>
        <taxon>Pseudomonadati</taxon>
        <taxon>Pseudomonadota</taxon>
        <taxon>Gammaproteobacteria</taxon>
        <taxon>Moraxellales</taxon>
        <taxon>Moraxellaceae</taxon>
        <taxon>Alkanindiges</taxon>
    </lineage>
</organism>
<dbReference type="OrthoDB" id="5344355at2"/>
<evidence type="ECO:0000313" key="1">
    <source>
        <dbReference type="EMBL" id="TEU30755.1"/>
    </source>
</evidence>
<protein>
    <submittedName>
        <fullName evidence="1">DUF3144 domain-containing protein</fullName>
    </submittedName>
</protein>
<dbReference type="Proteomes" id="UP000297834">
    <property type="component" value="Unassembled WGS sequence"/>
</dbReference>
<dbReference type="EMBL" id="SNTY01000005">
    <property type="protein sequence ID" value="TEU30755.1"/>
    <property type="molecule type" value="Genomic_DNA"/>
</dbReference>
<evidence type="ECO:0000313" key="2">
    <source>
        <dbReference type="Proteomes" id="UP000297834"/>
    </source>
</evidence>
<accession>A0A4Y7XFW3</accession>
<dbReference type="Pfam" id="PF11342">
    <property type="entry name" value="DUF3144"/>
    <property type="match status" value="1"/>
</dbReference>